<organism evidence="2 3">
    <name type="scientific">Frondihabitans cladoniiphilus</name>
    <dbReference type="NCBI Taxonomy" id="715785"/>
    <lineage>
        <taxon>Bacteria</taxon>
        <taxon>Bacillati</taxon>
        <taxon>Actinomycetota</taxon>
        <taxon>Actinomycetes</taxon>
        <taxon>Micrococcales</taxon>
        <taxon>Microbacteriaceae</taxon>
        <taxon>Frondihabitans</taxon>
    </lineage>
</organism>
<feature type="transmembrane region" description="Helical" evidence="1">
    <location>
        <begin position="100"/>
        <end position="119"/>
    </location>
</feature>
<feature type="transmembrane region" description="Helical" evidence="1">
    <location>
        <begin position="285"/>
        <end position="305"/>
    </location>
</feature>
<dbReference type="PANTHER" id="PTHR35337:SF1">
    <property type="entry name" value="SLR1478 PROTEIN"/>
    <property type="match status" value="1"/>
</dbReference>
<accession>A0ABP8WCF2</accession>
<evidence type="ECO:0000313" key="3">
    <source>
        <dbReference type="Proteomes" id="UP001501295"/>
    </source>
</evidence>
<comment type="caution">
    <text evidence="2">The sequence shown here is derived from an EMBL/GenBank/DDBJ whole genome shotgun (WGS) entry which is preliminary data.</text>
</comment>
<gene>
    <name evidence="2" type="ORF">GCM10025780_36750</name>
</gene>
<dbReference type="Proteomes" id="UP001501295">
    <property type="component" value="Unassembled WGS sequence"/>
</dbReference>
<name>A0ABP8WCF2_9MICO</name>
<keyword evidence="1" id="KW-1133">Transmembrane helix</keyword>
<dbReference type="Pfam" id="PF01944">
    <property type="entry name" value="SpoIIM"/>
    <property type="match status" value="1"/>
</dbReference>
<feature type="transmembrane region" description="Helical" evidence="1">
    <location>
        <begin position="220"/>
        <end position="242"/>
    </location>
</feature>
<evidence type="ECO:0000313" key="2">
    <source>
        <dbReference type="EMBL" id="GAA4686653.1"/>
    </source>
</evidence>
<feature type="transmembrane region" description="Helical" evidence="1">
    <location>
        <begin position="254"/>
        <end position="273"/>
    </location>
</feature>
<dbReference type="InterPro" id="IPR002798">
    <property type="entry name" value="SpoIIM-like"/>
</dbReference>
<proteinExistence type="predicted"/>
<dbReference type="EMBL" id="BAABLM010000012">
    <property type="protein sequence ID" value="GAA4686653.1"/>
    <property type="molecule type" value="Genomic_DNA"/>
</dbReference>
<keyword evidence="3" id="KW-1185">Reference proteome</keyword>
<reference evidence="3" key="1">
    <citation type="journal article" date="2019" name="Int. J. Syst. Evol. Microbiol.">
        <title>The Global Catalogue of Microorganisms (GCM) 10K type strain sequencing project: providing services to taxonomists for standard genome sequencing and annotation.</title>
        <authorList>
            <consortium name="The Broad Institute Genomics Platform"/>
            <consortium name="The Broad Institute Genome Sequencing Center for Infectious Disease"/>
            <person name="Wu L."/>
            <person name="Ma J."/>
        </authorList>
    </citation>
    <scope>NUCLEOTIDE SEQUENCE [LARGE SCALE GENOMIC DNA]</scope>
    <source>
        <strain evidence="3">JCM 18956</strain>
    </source>
</reference>
<protein>
    <submittedName>
        <fullName evidence="2">Stage II sporulation protein M</fullName>
    </submittedName>
</protein>
<evidence type="ECO:0000256" key="1">
    <source>
        <dbReference type="SAM" id="Phobius"/>
    </source>
</evidence>
<dbReference type="RefSeq" id="WP_345377402.1">
    <property type="nucleotide sequence ID" value="NZ_BAABLM010000012.1"/>
</dbReference>
<sequence>MDLDSYASAHSADWRELDELARRRKYSGDEADRLIELYQSGASQLSALKSSTGVSATSERLSLSLSRARLRFTGAGRNIAGQVPAFFVAQLPAALYRVRWLSLVIAGVTAIVAVLYAVWAASHPAVLATFGSPAFRKQFATQDFVDYYSNNAPSSFTGQVWTNNAFIAAQSVAFGITGIYPVYLLLTNAQNVGLSAGVLADEGRLKYFFLYIAPHGQLELYSLFVSMAAGLMIFWAWIAPGARTRGQALAEDGRALFSIAIGLTMSLLLSGVIEGFVTRQPWPWAVKIGIGTVALLVFLTYQWVVGGRAYRAGERGDLDEFEAGATQLVSG</sequence>
<keyword evidence="1" id="KW-0812">Transmembrane</keyword>
<dbReference type="PANTHER" id="PTHR35337">
    <property type="entry name" value="SLR1478 PROTEIN"/>
    <property type="match status" value="1"/>
</dbReference>
<keyword evidence="1" id="KW-0472">Membrane</keyword>